<dbReference type="Gene3D" id="1.20.1440.20">
    <property type="entry name" value="LemA-like domain"/>
    <property type="match status" value="1"/>
</dbReference>
<accession>A0AA36MJF0</accession>
<dbReference type="InterPro" id="IPR045864">
    <property type="entry name" value="aa-tRNA-synth_II/BPL/LPL"/>
</dbReference>
<keyword evidence="10 14" id="KW-1133">Transmembrane helix</keyword>
<feature type="transmembrane region" description="Helical" evidence="14">
    <location>
        <begin position="859"/>
        <end position="879"/>
    </location>
</feature>
<evidence type="ECO:0000256" key="1">
    <source>
        <dbReference type="ARBA" id="ARBA00004167"/>
    </source>
</evidence>
<dbReference type="GO" id="GO:0005829">
    <property type="term" value="C:cytosol"/>
    <property type="evidence" value="ECO:0007669"/>
    <property type="project" value="TreeGrafter"/>
</dbReference>
<dbReference type="EMBL" id="CAUJNA010000001">
    <property type="protein sequence ID" value="CAJ1369898.1"/>
    <property type="molecule type" value="Genomic_DNA"/>
</dbReference>
<dbReference type="Gene3D" id="1.20.58.180">
    <property type="entry name" value="Class II aaRS and biotin synthetases, domain 2"/>
    <property type="match status" value="1"/>
</dbReference>
<comment type="catalytic activity">
    <reaction evidence="13">
        <text>tRNA(Gly) + glycine + ATP = glycyl-tRNA(Gly) + AMP + diphosphate</text>
        <dbReference type="Rhea" id="RHEA:16013"/>
        <dbReference type="Rhea" id="RHEA-COMP:9664"/>
        <dbReference type="Rhea" id="RHEA-COMP:9683"/>
        <dbReference type="ChEBI" id="CHEBI:30616"/>
        <dbReference type="ChEBI" id="CHEBI:33019"/>
        <dbReference type="ChEBI" id="CHEBI:57305"/>
        <dbReference type="ChEBI" id="CHEBI:78442"/>
        <dbReference type="ChEBI" id="CHEBI:78522"/>
        <dbReference type="ChEBI" id="CHEBI:456215"/>
        <dbReference type="EC" id="6.1.1.14"/>
    </reaction>
</comment>
<organism evidence="16 17">
    <name type="scientific">Effrenium voratum</name>
    <dbReference type="NCBI Taxonomy" id="2562239"/>
    <lineage>
        <taxon>Eukaryota</taxon>
        <taxon>Sar</taxon>
        <taxon>Alveolata</taxon>
        <taxon>Dinophyceae</taxon>
        <taxon>Suessiales</taxon>
        <taxon>Symbiodiniaceae</taxon>
        <taxon>Effrenium</taxon>
    </lineage>
</organism>
<evidence type="ECO:0000256" key="13">
    <source>
        <dbReference type="ARBA" id="ARBA00047937"/>
    </source>
</evidence>
<dbReference type="PANTHER" id="PTHR30075:SF2">
    <property type="entry name" value="GLYCINE--TRNA LIGASE, CHLOROPLASTIC_MITOCHONDRIAL 2"/>
    <property type="match status" value="1"/>
</dbReference>
<evidence type="ECO:0000313" key="17">
    <source>
        <dbReference type="Proteomes" id="UP001178507"/>
    </source>
</evidence>
<dbReference type="CDD" id="cd00733">
    <property type="entry name" value="GlyRS_alpha_core"/>
    <property type="match status" value="1"/>
</dbReference>
<dbReference type="GO" id="GO:0005524">
    <property type="term" value="F:ATP binding"/>
    <property type="evidence" value="ECO:0007669"/>
    <property type="project" value="UniProtKB-KW"/>
</dbReference>
<protein>
    <recommendedName>
        <fullName evidence="4">glycine--tRNA ligase</fullName>
        <ecNumber evidence="4">6.1.1.14</ecNumber>
    </recommendedName>
</protein>
<evidence type="ECO:0000256" key="6">
    <source>
        <dbReference type="ARBA" id="ARBA00022692"/>
    </source>
</evidence>
<dbReference type="GO" id="GO:0004820">
    <property type="term" value="F:glycine-tRNA ligase activity"/>
    <property type="evidence" value="ECO:0007669"/>
    <property type="project" value="UniProtKB-EC"/>
</dbReference>
<dbReference type="Proteomes" id="UP001178507">
    <property type="component" value="Unassembled WGS sequence"/>
</dbReference>
<dbReference type="PANTHER" id="PTHR30075">
    <property type="entry name" value="GLYCYL-TRNA SYNTHETASE"/>
    <property type="match status" value="1"/>
</dbReference>
<dbReference type="HAMAP" id="MF_00254">
    <property type="entry name" value="Gly_tRNA_synth_alpha"/>
    <property type="match status" value="1"/>
</dbReference>
<sequence>MRPENSFQGLILTLQRFWADQGCVVLQPYDMEVGAGTFHPATTLRSLGPRPWRAAYVQPSRRPTDGRYGENPNRLQHYYQFQVILKPSPSDLQDLYLKSLYAISLDPKLHDIRFVEDDWESPTLGAWGLGWECWCDGMEVSQFTYFQQVAGFECSPVSGELTYGLERLAMYIQGVDNVYDLNYNGMEGDAKITYGDVFLQAEQEYSRHNFEHADTDILFRHFKDAENECRALLAAGAKARDETGAHVHQVVLPAYDQCIKASHAFNLLDARGVISVTERQSYILRVRELAKACGAAFLETEAGGVGYHNQAIDETVDKVLKQFPVPAQDDKTVLRQMVEEGWSGIDVQLKRRANLIPNLVETVKGYADHEQQTLDNVTQLRASAGSVPRDDVAGRAKAEGALSQALGRLFAVAEAYPDLKASENFSDLHKSLDEIENAIQMARRYYNGAVRGLNVAVESFPSNLVASRFKFEKAEYFEIEDGRTYRAGFQLLSVLQDGRDASFAQTSSRDGVRIYIGEENVFLQPGDYTYTIKYQTDRQIRFFANHDEVYWNATGNEWIFPVDEAVARVVLPEGVRARDWTAYTGVFGATGRNYDARVGDDGREVIFTTTRPLAAYEGLTVVVAMSKGSITPPTEADQIGYFLNDYRSELIGGAGVLLVLAYYLVAWLFVGRDPAKGVVFPRFKPPAGVSPALSRYVLTRGFGDGGWIALTAASLNLAVRHCLRLEERDGDMMLVLDDIVADETNGLPKGEAALVAFLKDRGSPLQIYKGNGSSIKTLGRKFRSAIEAESRNVFFRNNRSFLVPGAILSVVAIIALFIFGQMPPDQMEFAFLFMVLSIFAAAFSVNIGKAIFRISNMQIRMALIFLLFVSAMVVTGLFANNISGGVSTLPILPVVAAALVALNVLFFFLLGAPTALGRQVLDEIEGLKLYLSVAEEERLNMSEVPDMSTSHFEDLLPYAVALGVVPPSRQVTVPAGMQGTGSKPVV</sequence>
<evidence type="ECO:0000256" key="5">
    <source>
        <dbReference type="ARBA" id="ARBA00022598"/>
    </source>
</evidence>
<evidence type="ECO:0000256" key="8">
    <source>
        <dbReference type="ARBA" id="ARBA00022840"/>
    </source>
</evidence>
<evidence type="ECO:0000313" key="16">
    <source>
        <dbReference type="EMBL" id="CAJ1369898.1"/>
    </source>
</evidence>
<feature type="domain" description="Predicted membrane protein YciQ-like C-terminal" evidence="15">
    <location>
        <begin position="682"/>
        <end position="845"/>
    </location>
</feature>
<dbReference type="EC" id="6.1.1.14" evidence="4"/>
<comment type="subcellular location">
    <subcellularLocation>
        <location evidence="1">Membrane</location>
        <topology evidence="1">Single-pass membrane protein</topology>
    </subcellularLocation>
</comment>
<evidence type="ECO:0000256" key="7">
    <source>
        <dbReference type="ARBA" id="ARBA00022741"/>
    </source>
</evidence>
<dbReference type="NCBIfam" id="NF006827">
    <property type="entry name" value="PRK09348.1"/>
    <property type="match status" value="1"/>
</dbReference>
<comment type="similarity">
    <text evidence="2">Belongs to the class-II aminoacyl-tRNA synthetase family.</text>
</comment>
<dbReference type="SUPFAM" id="SSF55681">
    <property type="entry name" value="Class II aaRS and biotin synthetases"/>
    <property type="match status" value="1"/>
</dbReference>
<evidence type="ECO:0000256" key="9">
    <source>
        <dbReference type="ARBA" id="ARBA00022917"/>
    </source>
</evidence>
<feature type="transmembrane region" description="Helical" evidence="14">
    <location>
        <begin position="650"/>
        <end position="670"/>
    </location>
</feature>
<comment type="caution">
    <text evidence="16">The sequence shown here is derived from an EMBL/GenBank/DDBJ whole genome shotgun (WGS) entry which is preliminary data.</text>
</comment>
<feature type="transmembrane region" description="Helical" evidence="14">
    <location>
        <begin position="801"/>
        <end position="823"/>
    </location>
</feature>
<evidence type="ECO:0000256" key="4">
    <source>
        <dbReference type="ARBA" id="ARBA00012829"/>
    </source>
</evidence>
<keyword evidence="12" id="KW-0030">Aminoacyl-tRNA synthetase</keyword>
<dbReference type="PROSITE" id="PS50861">
    <property type="entry name" value="AA_TRNA_LIGASE_II_GLYAB"/>
    <property type="match status" value="1"/>
</dbReference>
<dbReference type="InterPro" id="IPR007156">
    <property type="entry name" value="MamQ_LemA"/>
</dbReference>
<reference evidence="16" key="1">
    <citation type="submission" date="2023-08" db="EMBL/GenBank/DDBJ databases">
        <authorList>
            <person name="Chen Y."/>
            <person name="Shah S."/>
            <person name="Dougan E. K."/>
            <person name="Thang M."/>
            <person name="Chan C."/>
        </authorList>
    </citation>
    <scope>NUCLEOTIDE SEQUENCE</scope>
</reference>
<dbReference type="InterPro" id="IPR048389">
    <property type="entry name" value="YciQ-like_C"/>
</dbReference>
<dbReference type="Pfam" id="PF02091">
    <property type="entry name" value="tRNA-synt_2e"/>
    <property type="match status" value="1"/>
</dbReference>
<evidence type="ECO:0000256" key="3">
    <source>
        <dbReference type="ARBA" id="ARBA00008854"/>
    </source>
</evidence>
<dbReference type="Gene3D" id="3.30.930.10">
    <property type="entry name" value="Bira Bifunctional Protein, Domain 2"/>
    <property type="match status" value="1"/>
</dbReference>
<keyword evidence="9" id="KW-0648">Protein biosynthesis</keyword>
<proteinExistence type="inferred from homology"/>
<keyword evidence="5" id="KW-0436">Ligase</keyword>
<dbReference type="Pfam" id="PF04011">
    <property type="entry name" value="LemA"/>
    <property type="match status" value="1"/>
</dbReference>
<keyword evidence="6 14" id="KW-0812">Transmembrane</keyword>
<dbReference type="GO" id="GO:0016020">
    <property type="term" value="C:membrane"/>
    <property type="evidence" value="ECO:0007669"/>
    <property type="project" value="UniProtKB-SubCell"/>
</dbReference>
<gene>
    <name evidence="16" type="ORF">EVOR1521_LOCUS543</name>
</gene>
<keyword evidence="7" id="KW-0547">Nucleotide-binding</keyword>
<keyword evidence="8" id="KW-0067">ATP-binding</keyword>
<dbReference type="PRINTS" id="PR01044">
    <property type="entry name" value="TRNASYNTHGA"/>
</dbReference>
<evidence type="ECO:0000256" key="11">
    <source>
        <dbReference type="ARBA" id="ARBA00023136"/>
    </source>
</evidence>
<evidence type="ECO:0000259" key="15">
    <source>
        <dbReference type="Pfam" id="PF20990"/>
    </source>
</evidence>
<evidence type="ECO:0000256" key="12">
    <source>
        <dbReference type="ARBA" id="ARBA00023146"/>
    </source>
</evidence>
<evidence type="ECO:0000256" key="10">
    <source>
        <dbReference type="ARBA" id="ARBA00022989"/>
    </source>
</evidence>
<dbReference type="InterPro" id="IPR023353">
    <property type="entry name" value="LemA-like_dom_sf"/>
</dbReference>
<keyword evidence="11 14" id="KW-0472">Membrane</keyword>
<feature type="domain" description="Predicted membrane protein YciQ-like C-terminal" evidence="15">
    <location>
        <begin position="863"/>
        <end position="964"/>
    </location>
</feature>
<dbReference type="AlphaFoldDB" id="A0AA36MJF0"/>
<feature type="transmembrane region" description="Helical" evidence="14">
    <location>
        <begin position="829"/>
        <end position="847"/>
    </location>
</feature>
<dbReference type="NCBIfam" id="TIGR00388">
    <property type="entry name" value="glyQ"/>
    <property type="match status" value="1"/>
</dbReference>
<name>A0AA36MJF0_9DINO</name>
<dbReference type="InterPro" id="IPR002310">
    <property type="entry name" value="Gly-tRNA_ligase_asu"/>
</dbReference>
<feature type="transmembrane region" description="Helical" evidence="14">
    <location>
        <begin position="891"/>
        <end position="910"/>
    </location>
</feature>
<dbReference type="SUPFAM" id="SSF140478">
    <property type="entry name" value="LemA-like"/>
    <property type="match status" value="1"/>
</dbReference>
<comment type="similarity">
    <text evidence="3">Belongs to the LemA family.</text>
</comment>
<dbReference type="GO" id="GO:0006426">
    <property type="term" value="P:glycyl-tRNA aminoacylation"/>
    <property type="evidence" value="ECO:0007669"/>
    <property type="project" value="InterPro"/>
</dbReference>
<dbReference type="InterPro" id="IPR006194">
    <property type="entry name" value="Gly-tRNA-synth_heterodimer"/>
</dbReference>
<evidence type="ECO:0000256" key="2">
    <source>
        <dbReference type="ARBA" id="ARBA00008226"/>
    </source>
</evidence>
<evidence type="ECO:0000256" key="14">
    <source>
        <dbReference type="SAM" id="Phobius"/>
    </source>
</evidence>
<dbReference type="Pfam" id="PF20990">
    <property type="entry name" value="DUF2207_C"/>
    <property type="match status" value="2"/>
</dbReference>
<keyword evidence="17" id="KW-1185">Reference proteome</keyword>
<dbReference type="FunFam" id="3.30.930.10:FF:000006">
    <property type="entry name" value="Glycine--tRNA ligase alpha subunit"/>
    <property type="match status" value="1"/>
</dbReference>